<keyword evidence="2" id="KW-0719">Serine esterase</keyword>
<evidence type="ECO:0000256" key="2">
    <source>
        <dbReference type="ARBA" id="ARBA00022487"/>
    </source>
</evidence>
<keyword evidence="10" id="KW-1185">Reference proteome</keyword>
<name>A0AAD4KEW1_9EURO</name>
<dbReference type="AlphaFoldDB" id="A0AAD4KEW1"/>
<keyword evidence="6" id="KW-0106">Calcium</keyword>
<dbReference type="InterPro" id="IPR011118">
    <property type="entry name" value="Tannase/feruloyl_esterase"/>
</dbReference>
<dbReference type="EC" id="3.1.1.-" evidence="8"/>
<organism evidence="9 10">
    <name type="scientific">Talaromyces proteolyticus</name>
    <dbReference type="NCBI Taxonomy" id="1131652"/>
    <lineage>
        <taxon>Eukaryota</taxon>
        <taxon>Fungi</taxon>
        <taxon>Dikarya</taxon>
        <taxon>Ascomycota</taxon>
        <taxon>Pezizomycotina</taxon>
        <taxon>Eurotiomycetes</taxon>
        <taxon>Eurotiomycetidae</taxon>
        <taxon>Eurotiales</taxon>
        <taxon>Trichocomaceae</taxon>
        <taxon>Talaromyces</taxon>
        <taxon>Talaromyces sect. Bacilispori</taxon>
    </lineage>
</organism>
<keyword evidence="5 8" id="KW-0378">Hydrolase</keyword>
<evidence type="ECO:0000256" key="1">
    <source>
        <dbReference type="ARBA" id="ARBA00006249"/>
    </source>
</evidence>
<dbReference type="Proteomes" id="UP001201262">
    <property type="component" value="Unassembled WGS sequence"/>
</dbReference>
<dbReference type="SUPFAM" id="SSF53474">
    <property type="entry name" value="alpha/beta-Hydrolases"/>
    <property type="match status" value="1"/>
</dbReference>
<evidence type="ECO:0000256" key="4">
    <source>
        <dbReference type="ARBA" id="ARBA00022729"/>
    </source>
</evidence>
<feature type="chain" id="PRO_5041774380" description="Carboxylic ester hydrolase" evidence="8">
    <location>
        <begin position="21"/>
        <end position="591"/>
    </location>
</feature>
<dbReference type="GeneID" id="70251827"/>
<proteinExistence type="inferred from homology"/>
<dbReference type="Pfam" id="PF07519">
    <property type="entry name" value="Tannase"/>
    <property type="match status" value="1"/>
</dbReference>
<keyword evidence="7" id="KW-1015">Disulfide bond</keyword>
<keyword evidence="4 8" id="KW-0732">Signal</keyword>
<dbReference type="EMBL" id="JAJTJA010000014">
    <property type="protein sequence ID" value="KAH8690014.1"/>
    <property type="molecule type" value="Genomic_DNA"/>
</dbReference>
<protein>
    <recommendedName>
        <fullName evidence="8">Carboxylic ester hydrolase</fullName>
        <ecNumber evidence="8">3.1.1.-</ecNumber>
    </recommendedName>
</protein>
<sequence>MRLNWGRLLSTAAITSVVIAATTSSKTLSDICSKSVVQAALPSDIIQGITIDSSSVTTNIVTNSSVTSNFFPDSIINFCNVTFAYSHDGITNDRVLLEIWLPATAQFQNRWVSTGGGGYAINSGDSSIPVGIIYGGASGMTDGGFGSFSNSADTAMLLANGTLNYETLYMFGYKAHWELSKIGKALTKNVFGLSGSDKLYSYYQGCSEGGREGWSQVQRYAGEWDGIAVGAPAFRWSFQQTQHLFSNIVEKTLDYYPPPCELEKIVNETIAACDPLDGKTDGVVSRSDLCALHFDIESVIGKSYYCAASSGGPGPFKKSKRQFGGGGSTPTQNGTVSRKGVEVAKTIINGLHDSEGRRVYFSYQPGADFDDAQTQYNSNTNTWELDIDQLGGEHIALLVYKNGTTLDSLDGVTYDTLTEWMVSGMLEYDSTLQTTWPDLTPFQKAGGKVIHFHGEADPSIPTASSIRYWESVRQIMYPNMTYLDGANALKEWYRVYTVPGAAHCAPNPLMPNGPWPQTSLGNLIDWVEKGVTPVTLNATIQQGEHIGDNQQLCAYPLRPLWKSNGTMSCVYDEASIATWNYDLNAVPAPVY</sequence>
<evidence type="ECO:0000256" key="5">
    <source>
        <dbReference type="ARBA" id="ARBA00022801"/>
    </source>
</evidence>
<dbReference type="RefSeq" id="XP_046066297.1">
    <property type="nucleotide sequence ID" value="XM_046221540.1"/>
</dbReference>
<dbReference type="PANTHER" id="PTHR33938">
    <property type="entry name" value="FERULOYL ESTERASE B-RELATED"/>
    <property type="match status" value="1"/>
</dbReference>
<dbReference type="GO" id="GO:0046872">
    <property type="term" value="F:metal ion binding"/>
    <property type="evidence" value="ECO:0007669"/>
    <property type="project" value="UniProtKB-KW"/>
</dbReference>
<comment type="similarity">
    <text evidence="1 8">Belongs to the tannase family.</text>
</comment>
<comment type="caution">
    <text evidence="9">The sequence shown here is derived from an EMBL/GenBank/DDBJ whole genome shotgun (WGS) entry which is preliminary data.</text>
</comment>
<evidence type="ECO:0000313" key="9">
    <source>
        <dbReference type="EMBL" id="KAH8690014.1"/>
    </source>
</evidence>
<evidence type="ECO:0000313" key="10">
    <source>
        <dbReference type="Proteomes" id="UP001201262"/>
    </source>
</evidence>
<reference evidence="9" key="1">
    <citation type="submission" date="2021-12" db="EMBL/GenBank/DDBJ databases">
        <title>Convergent genome expansion in fungi linked to evolution of root-endophyte symbiosis.</title>
        <authorList>
            <consortium name="DOE Joint Genome Institute"/>
            <person name="Ke Y.-H."/>
            <person name="Bonito G."/>
            <person name="Liao H.-L."/>
            <person name="Looney B."/>
            <person name="Rojas-Flechas A."/>
            <person name="Nash J."/>
            <person name="Hameed K."/>
            <person name="Schadt C."/>
            <person name="Martin F."/>
            <person name="Crous P.W."/>
            <person name="Miettinen O."/>
            <person name="Magnuson J.K."/>
            <person name="Labbe J."/>
            <person name="Jacobson D."/>
            <person name="Doktycz M.J."/>
            <person name="Veneault-Fourrey C."/>
            <person name="Kuo A."/>
            <person name="Mondo S."/>
            <person name="Calhoun S."/>
            <person name="Riley R."/>
            <person name="Ohm R."/>
            <person name="LaButti K."/>
            <person name="Andreopoulos B."/>
            <person name="Pangilinan J."/>
            <person name="Nolan M."/>
            <person name="Tritt A."/>
            <person name="Clum A."/>
            <person name="Lipzen A."/>
            <person name="Daum C."/>
            <person name="Barry K."/>
            <person name="Grigoriev I.V."/>
            <person name="Vilgalys R."/>
        </authorList>
    </citation>
    <scope>NUCLEOTIDE SEQUENCE</scope>
    <source>
        <strain evidence="9">PMI_201</strain>
    </source>
</reference>
<evidence type="ECO:0000256" key="7">
    <source>
        <dbReference type="ARBA" id="ARBA00023157"/>
    </source>
</evidence>
<accession>A0AAD4KEW1</accession>
<evidence type="ECO:0000256" key="8">
    <source>
        <dbReference type="RuleBase" id="RU361238"/>
    </source>
</evidence>
<keyword evidence="3" id="KW-0479">Metal-binding</keyword>
<evidence type="ECO:0000256" key="3">
    <source>
        <dbReference type="ARBA" id="ARBA00022723"/>
    </source>
</evidence>
<dbReference type="InterPro" id="IPR029058">
    <property type="entry name" value="AB_hydrolase_fold"/>
</dbReference>
<evidence type="ECO:0000256" key="6">
    <source>
        <dbReference type="ARBA" id="ARBA00022837"/>
    </source>
</evidence>
<feature type="signal peptide" evidence="8">
    <location>
        <begin position="1"/>
        <end position="20"/>
    </location>
</feature>
<gene>
    <name evidence="9" type="ORF">BGW36DRAFT_440812</name>
</gene>
<dbReference type="PANTHER" id="PTHR33938:SF16">
    <property type="entry name" value="CARBOXYLIC ESTER HYDROLASE"/>
    <property type="match status" value="1"/>
</dbReference>
<dbReference type="GO" id="GO:0030600">
    <property type="term" value="F:feruloyl esterase activity"/>
    <property type="evidence" value="ECO:0007669"/>
    <property type="project" value="UniProtKB-ARBA"/>
</dbReference>